<feature type="domain" description="ATPase AAA-type core" evidence="1">
    <location>
        <begin position="7"/>
        <end position="171"/>
    </location>
</feature>
<evidence type="ECO:0000313" key="2">
    <source>
        <dbReference type="EMBL" id="CDM25194.1"/>
    </source>
</evidence>
<reference evidence="2 3" key="1">
    <citation type="journal article" date="2014" name="BMC Microbiol.">
        <title>The oxygen-independent metabolism of cyclic monoterpenes in Castellaniella defragrans 65Phen.</title>
        <authorList>
            <person name="Petasch J."/>
            <person name="Disch E.M."/>
            <person name="Markert S."/>
            <person name="Becher D."/>
            <person name="Schweder T."/>
            <person name="Huttel B."/>
            <person name="Reinhardt R."/>
            <person name="Harder J."/>
        </authorList>
    </citation>
    <scope>NUCLEOTIDE SEQUENCE [LARGE SCALE GENOMIC DNA]</scope>
    <source>
        <strain evidence="2">65Phen</strain>
    </source>
</reference>
<dbReference type="InterPro" id="IPR003959">
    <property type="entry name" value="ATPase_AAA_core"/>
</dbReference>
<dbReference type="EMBL" id="HG916765">
    <property type="protein sequence ID" value="CDM25194.1"/>
    <property type="molecule type" value="Genomic_DNA"/>
</dbReference>
<organism evidence="2 3">
    <name type="scientific">Castellaniella defragrans (strain DSM 12143 / CCUG 39792 / 65Phen)</name>
    <name type="common">Alcaligenes defragrans</name>
    <dbReference type="NCBI Taxonomy" id="1437824"/>
    <lineage>
        <taxon>Bacteria</taxon>
        <taxon>Pseudomonadati</taxon>
        <taxon>Pseudomonadota</taxon>
        <taxon>Betaproteobacteria</taxon>
        <taxon>Burkholderiales</taxon>
        <taxon>Alcaligenaceae</taxon>
        <taxon>Castellaniella</taxon>
    </lineage>
</organism>
<dbReference type="PANTHER" id="PTHR32182">
    <property type="entry name" value="DNA REPLICATION AND REPAIR PROTEIN RECF"/>
    <property type="match status" value="1"/>
</dbReference>
<dbReference type="Pfam" id="PF13304">
    <property type="entry name" value="AAA_21"/>
    <property type="match status" value="1"/>
</dbReference>
<dbReference type="GO" id="GO:0000731">
    <property type="term" value="P:DNA synthesis involved in DNA repair"/>
    <property type="evidence" value="ECO:0007669"/>
    <property type="project" value="TreeGrafter"/>
</dbReference>
<dbReference type="KEGG" id="cdn:BN940_13726"/>
<protein>
    <submittedName>
        <fullName evidence="2">SMC domain protein</fullName>
    </submittedName>
</protein>
<dbReference type="PANTHER" id="PTHR32182:SF23">
    <property type="entry name" value="ATP BINDING PROTEIN"/>
    <property type="match status" value="1"/>
</dbReference>
<dbReference type="InterPro" id="IPR027417">
    <property type="entry name" value="P-loop_NTPase"/>
</dbReference>
<dbReference type="eggNOG" id="COG3950">
    <property type="taxonomic scope" value="Bacteria"/>
</dbReference>
<dbReference type="HOGENOM" id="CLU_033429_1_0_4"/>
<dbReference type="SUPFAM" id="SSF52540">
    <property type="entry name" value="P-loop containing nucleoside triphosphate hydrolases"/>
    <property type="match status" value="1"/>
</dbReference>
<dbReference type="GO" id="GO:0006302">
    <property type="term" value="P:double-strand break repair"/>
    <property type="evidence" value="ECO:0007669"/>
    <property type="project" value="TreeGrafter"/>
</dbReference>
<dbReference type="CDD" id="cd00267">
    <property type="entry name" value="ABC_ATPase"/>
    <property type="match status" value="1"/>
</dbReference>
<dbReference type="GO" id="GO:0016887">
    <property type="term" value="F:ATP hydrolysis activity"/>
    <property type="evidence" value="ECO:0007669"/>
    <property type="project" value="InterPro"/>
</dbReference>
<sequence>MQIREKLQNTFQEAYQDALSHGGADFKRFFIWFRNLEDAENEARIDQPEYRDPKLDAARSAIEQFTGFTDLRIRRKPKLRMTLRKHDEEFNVEQLSDGERNMLALVGDMARRLSILNPQAQYPNQGKGVVIIDEIDLHLHPRWQREVVGKLESVFPHCQFILSTHSPQVISELKPESVMLLKDGRLLGHAPRALGLDSSEVLEELMEGDARNVEVAQQIQSIHHLLAHDKIQDAQVALDALKASTGDIPATLELDAAIQSLKWLEDDAS</sequence>
<accession>W8X022</accession>
<dbReference type="GO" id="GO:0005524">
    <property type="term" value="F:ATP binding"/>
    <property type="evidence" value="ECO:0007669"/>
    <property type="project" value="InterPro"/>
</dbReference>
<name>W8X022_CASD6</name>
<dbReference type="Gene3D" id="3.40.50.300">
    <property type="entry name" value="P-loop containing nucleotide triphosphate hydrolases"/>
    <property type="match status" value="1"/>
</dbReference>
<proteinExistence type="predicted"/>
<dbReference type="Proteomes" id="UP000019805">
    <property type="component" value="Chromosome"/>
</dbReference>
<gene>
    <name evidence="2" type="ORF">BN940_13726</name>
</gene>
<dbReference type="AlphaFoldDB" id="W8X022"/>
<evidence type="ECO:0000313" key="3">
    <source>
        <dbReference type="Proteomes" id="UP000019805"/>
    </source>
</evidence>
<keyword evidence="3" id="KW-1185">Reference proteome</keyword>
<evidence type="ECO:0000259" key="1">
    <source>
        <dbReference type="Pfam" id="PF13304"/>
    </source>
</evidence>